<evidence type="ECO:0000256" key="2">
    <source>
        <dbReference type="ARBA" id="ARBA00022801"/>
    </source>
</evidence>
<protein>
    <submittedName>
        <fullName evidence="6">Sulfatase-like hydrolase/transferase</fullName>
    </submittedName>
</protein>
<feature type="domain" description="Sulfatase N-terminal" evidence="5">
    <location>
        <begin position="28"/>
        <end position="363"/>
    </location>
</feature>
<evidence type="ECO:0000313" key="6">
    <source>
        <dbReference type="EMBL" id="HIZ91502.1"/>
    </source>
</evidence>
<evidence type="ECO:0000259" key="5">
    <source>
        <dbReference type="Pfam" id="PF00884"/>
    </source>
</evidence>
<evidence type="ECO:0000256" key="1">
    <source>
        <dbReference type="ARBA" id="ARBA00022723"/>
    </source>
</evidence>
<sequence>MQTRILSVTAVMTVTSVSASAQQQVKLPNVVIIMTDQQRADLCGREGFPMEITPYVDSLAYVNCWFDKAYTVAPASSPARCSMLTGRFPSATHVRTNHNVKDVCYEKDMVSLFKDYGYKTALVGKNHSYLNPSDMDYWVEYGHWGKSGKNKTDAEKRVAEFLDKEAPGQWLQPSKIPLSQQQPVVIVDEALKWVHSQDNPFLLWVSFPEPHNPFQVCEPYYSMFAPDKIPPVRTTCEDLKYKTGKYQILADLEDRSCPDLQKDLPRLRGNYMGMIRLIDDQVKRLIETMRSIGKYENTIFIILSDHGDYCGEYGLIRKGAGIPECLVRIPMVWAGAGICQQKGPMNAHVSIADLFPTLCSAIGAEIPLGVQGRSLWPMLTGKEYPEREFESILVEQGFGGADFIEDEPLTFEEEGALDPKGVARFDELNTWTQSGTQRMLRKGDWKLILDNYGRGELYNLKEDPSEINNLFDNKKYALIQSDLLQEALSWVLRLQDPLPVPRHRYIFKRNPFNYHFKFGR</sequence>
<accession>A0A9D2GY63</accession>
<dbReference type="GO" id="GO:0046872">
    <property type="term" value="F:metal ion binding"/>
    <property type="evidence" value="ECO:0007669"/>
    <property type="project" value="UniProtKB-KW"/>
</dbReference>
<dbReference type="AlphaFoldDB" id="A0A9D2GY63"/>
<dbReference type="PANTHER" id="PTHR45953">
    <property type="entry name" value="IDURONATE 2-SULFATASE"/>
    <property type="match status" value="1"/>
</dbReference>
<dbReference type="GO" id="GO:0005737">
    <property type="term" value="C:cytoplasm"/>
    <property type="evidence" value="ECO:0007669"/>
    <property type="project" value="TreeGrafter"/>
</dbReference>
<keyword evidence="1" id="KW-0479">Metal-binding</keyword>
<evidence type="ECO:0000313" key="7">
    <source>
        <dbReference type="Proteomes" id="UP000824108"/>
    </source>
</evidence>
<dbReference type="SUPFAM" id="SSF53649">
    <property type="entry name" value="Alkaline phosphatase-like"/>
    <property type="match status" value="1"/>
</dbReference>
<name>A0A9D2GY63_9BACE</name>
<evidence type="ECO:0000256" key="3">
    <source>
        <dbReference type="PIRSR" id="PIRSR600917-52"/>
    </source>
</evidence>
<dbReference type="Gene3D" id="3.40.720.10">
    <property type="entry name" value="Alkaline Phosphatase, subunit A"/>
    <property type="match status" value="1"/>
</dbReference>
<feature type="chain" id="PRO_5039110077" evidence="4">
    <location>
        <begin position="22"/>
        <end position="520"/>
    </location>
</feature>
<dbReference type="EMBL" id="DXAV01000043">
    <property type="protein sequence ID" value="HIZ91502.1"/>
    <property type="molecule type" value="Genomic_DNA"/>
</dbReference>
<evidence type="ECO:0000256" key="4">
    <source>
        <dbReference type="SAM" id="SignalP"/>
    </source>
</evidence>
<dbReference type="PANTHER" id="PTHR45953:SF1">
    <property type="entry name" value="IDURONATE 2-SULFATASE"/>
    <property type="match status" value="1"/>
</dbReference>
<gene>
    <name evidence="6" type="ORF">H9807_05230</name>
</gene>
<feature type="signal peptide" evidence="4">
    <location>
        <begin position="1"/>
        <end position="21"/>
    </location>
</feature>
<keyword evidence="2 6" id="KW-0378">Hydrolase</keyword>
<keyword evidence="4" id="KW-0732">Signal</keyword>
<organism evidence="6 7">
    <name type="scientific">Candidatus Bacteroides merdavium</name>
    <dbReference type="NCBI Taxonomy" id="2838472"/>
    <lineage>
        <taxon>Bacteria</taxon>
        <taxon>Pseudomonadati</taxon>
        <taxon>Bacteroidota</taxon>
        <taxon>Bacteroidia</taxon>
        <taxon>Bacteroidales</taxon>
        <taxon>Bacteroidaceae</taxon>
        <taxon>Bacteroides</taxon>
    </lineage>
</organism>
<feature type="modified residue" description="3-oxoalanine (Ser)" evidence="3">
    <location>
        <position position="76"/>
    </location>
</feature>
<dbReference type="InterPro" id="IPR000917">
    <property type="entry name" value="Sulfatase_N"/>
</dbReference>
<proteinExistence type="predicted"/>
<reference evidence="6" key="2">
    <citation type="submission" date="2021-04" db="EMBL/GenBank/DDBJ databases">
        <authorList>
            <person name="Gilroy R."/>
        </authorList>
    </citation>
    <scope>NUCLEOTIDE SEQUENCE</scope>
    <source>
        <strain evidence="6">CHK118-2852</strain>
    </source>
</reference>
<dbReference type="InterPro" id="IPR017850">
    <property type="entry name" value="Alkaline_phosphatase_core_sf"/>
</dbReference>
<comment type="caution">
    <text evidence="6">The sequence shown here is derived from an EMBL/GenBank/DDBJ whole genome shotgun (WGS) entry which is preliminary data.</text>
</comment>
<dbReference type="Pfam" id="PF00884">
    <property type="entry name" value="Sulfatase"/>
    <property type="match status" value="1"/>
</dbReference>
<reference evidence="6" key="1">
    <citation type="journal article" date="2021" name="PeerJ">
        <title>Extensive microbial diversity within the chicken gut microbiome revealed by metagenomics and culture.</title>
        <authorList>
            <person name="Gilroy R."/>
            <person name="Ravi A."/>
            <person name="Getino M."/>
            <person name="Pursley I."/>
            <person name="Horton D.L."/>
            <person name="Alikhan N.F."/>
            <person name="Baker D."/>
            <person name="Gharbi K."/>
            <person name="Hall N."/>
            <person name="Watson M."/>
            <person name="Adriaenssens E.M."/>
            <person name="Foster-Nyarko E."/>
            <person name="Jarju S."/>
            <person name="Secka A."/>
            <person name="Antonio M."/>
            <person name="Oren A."/>
            <person name="Chaudhuri R.R."/>
            <person name="La Ragione R."/>
            <person name="Hildebrand F."/>
            <person name="Pallen M.J."/>
        </authorList>
    </citation>
    <scope>NUCLEOTIDE SEQUENCE</scope>
    <source>
        <strain evidence="6">CHK118-2852</strain>
    </source>
</reference>
<dbReference type="Proteomes" id="UP000824108">
    <property type="component" value="Unassembled WGS sequence"/>
</dbReference>
<dbReference type="GO" id="GO:0004423">
    <property type="term" value="F:iduronate-2-sulfatase activity"/>
    <property type="evidence" value="ECO:0007669"/>
    <property type="project" value="TreeGrafter"/>
</dbReference>
<comment type="PTM">
    <text evidence="3">The conversion to 3-oxoalanine (also known as C-formylglycine, FGly), of a serine or cysteine residue in prokaryotes and of a cysteine residue in eukaryotes, is critical for catalytic activity.</text>
</comment>